<comment type="caution">
    <text evidence="5">The sequence shown here is derived from an EMBL/GenBank/DDBJ whole genome shotgun (WGS) entry which is preliminary data.</text>
</comment>
<evidence type="ECO:0000313" key="6">
    <source>
        <dbReference type="Proteomes" id="UP001500957"/>
    </source>
</evidence>
<accession>A0ABN1H6R7</accession>
<dbReference type="PANTHER" id="PTHR47235:SF1">
    <property type="entry name" value="BLR6548 PROTEIN"/>
    <property type="match status" value="1"/>
</dbReference>
<evidence type="ECO:0000259" key="4">
    <source>
        <dbReference type="Pfam" id="PF13458"/>
    </source>
</evidence>
<dbReference type="RefSeq" id="WP_344607618.1">
    <property type="nucleotide sequence ID" value="NZ_BAAAHE010000038.1"/>
</dbReference>
<protein>
    <recommendedName>
        <fullName evidence="4">Leucine-binding protein domain-containing protein</fullName>
    </recommendedName>
</protein>
<feature type="domain" description="Leucine-binding protein" evidence="4">
    <location>
        <begin position="133"/>
        <end position="455"/>
    </location>
</feature>
<name>A0ABN1H6R7_9ACTN</name>
<organism evidence="5 6">
    <name type="scientific">Sporichthya brevicatena</name>
    <dbReference type="NCBI Taxonomy" id="171442"/>
    <lineage>
        <taxon>Bacteria</taxon>
        <taxon>Bacillati</taxon>
        <taxon>Actinomycetota</taxon>
        <taxon>Actinomycetes</taxon>
        <taxon>Sporichthyales</taxon>
        <taxon>Sporichthyaceae</taxon>
        <taxon>Sporichthya</taxon>
    </lineage>
</organism>
<evidence type="ECO:0000256" key="1">
    <source>
        <dbReference type="ARBA" id="ARBA00010062"/>
    </source>
</evidence>
<dbReference type="PANTHER" id="PTHR47235">
    <property type="entry name" value="BLR6548 PROTEIN"/>
    <property type="match status" value="1"/>
</dbReference>
<dbReference type="SUPFAM" id="SSF53822">
    <property type="entry name" value="Periplasmic binding protein-like I"/>
    <property type="match status" value="1"/>
</dbReference>
<dbReference type="EMBL" id="BAAAHE010000038">
    <property type="protein sequence ID" value="GAA0630462.1"/>
    <property type="molecule type" value="Genomic_DNA"/>
</dbReference>
<dbReference type="Pfam" id="PF13458">
    <property type="entry name" value="Peripla_BP_6"/>
    <property type="match status" value="1"/>
</dbReference>
<keyword evidence="6" id="KW-1185">Reference proteome</keyword>
<gene>
    <name evidence="5" type="ORF">GCM10009547_37760</name>
</gene>
<dbReference type="PROSITE" id="PS51257">
    <property type="entry name" value="PROKAR_LIPOPROTEIN"/>
    <property type="match status" value="1"/>
</dbReference>
<reference evidence="5 6" key="1">
    <citation type="journal article" date="2019" name="Int. J. Syst. Evol. Microbiol.">
        <title>The Global Catalogue of Microorganisms (GCM) 10K type strain sequencing project: providing services to taxonomists for standard genome sequencing and annotation.</title>
        <authorList>
            <consortium name="The Broad Institute Genomics Platform"/>
            <consortium name="The Broad Institute Genome Sequencing Center for Infectious Disease"/>
            <person name="Wu L."/>
            <person name="Ma J."/>
        </authorList>
    </citation>
    <scope>NUCLEOTIDE SEQUENCE [LARGE SCALE GENOMIC DNA]</scope>
    <source>
        <strain evidence="5 6">JCM 10671</strain>
    </source>
</reference>
<dbReference type="Proteomes" id="UP001500957">
    <property type="component" value="Unassembled WGS sequence"/>
</dbReference>
<evidence type="ECO:0000256" key="3">
    <source>
        <dbReference type="SAM" id="MobiDB-lite"/>
    </source>
</evidence>
<dbReference type="InterPro" id="IPR028082">
    <property type="entry name" value="Peripla_BP_I"/>
</dbReference>
<feature type="region of interest" description="Disordered" evidence="3">
    <location>
        <begin position="85"/>
        <end position="120"/>
    </location>
</feature>
<evidence type="ECO:0000313" key="5">
    <source>
        <dbReference type="EMBL" id="GAA0630462.1"/>
    </source>
</evidence>
<comment type="similarity">
    <text evidence="1">Belongs to the leucine-binding protein family.</text>
</comment>
<evidence type="ECO:0000256" key="2">
    <source>
        <dbReference type="ARBA" id="ARBA00022729"/>
    </source>
</evidence>
<dbReference type="Gene3D" id="3.40.50.2300">
    <property type="match status" value="2"/>
</dbReference>
<keyword evidence="2" id="KW-0732">Signal</keyword>
<dbReference type="InterPro" id="IPR028081">
    <property type="entry name" value="Leu-bd"/>
</dbReference>
<proteinExistence type="inferred from homology"/>
<sequence length="510" mass="52337">MYTRRSTLPGNSAMRAVIGTLALTLALSSCGGTRQSDEAIEAAAGIRPAAADAAVPGVAADPAAAPVAADPGVAAPANVATDSGPAIAAGGPAQPAASGGNAGTAQTATTGTAKSGGAPAAAAPGVVTKKSLIKLGSVGTFSGPVGALVKDTVTGIRIWAQAVNEKGGVNGHPISIQVGDDGGDPARFNSIVQQFVEKDGVLAFLFNTLAFAPNGNNKYLHSKKIFTYSETGSLELTYNDPYVLTPSPSGLSYADAMILAFGAGIGAKGGVKMAAYACSDFSLCDNFDKRWSDPSVLKKAGFELVARGRPSLTQPDYTSQCLAAKQNGATAILVALDGAAIRRFAGDCARQNYRPVMSSADLVITNDLLKDPNVDGLVVGGKMVPFPSTDTPGMKEAHAAFAKFAPGQIVTGGYAYGWLVGEFFAQTAKNLPDNPTYQDLEDGVYAIKNNDMKGMTYPITIRRGQVMDRQLCFGTTIIKNGKFVPAPGPALRCAKGGKPMSGPDDYDKIS</sequence>